<organism evidence="1 2">
    <name type="scientific">Mucilaginibacter conchicola</name>
    <dbReference type="NCBI Taxonomy" id="2303333"/>
    <lineage>
        <taxon>Bacteria</taxon>
        <taxon>Pseudomonadati</taxon>
        <taxon>Bacteroidota</taxon>
        <taxon>Sphingobacteriia</taxon>
        <taxon>Sphingobacteriales</taxon>
        <taxon>Sphingobacteriaceae</taxon>
        <taxon>Mucilaginibacter</taxon>
    </lineage>
</organism>
<dbReference type="AlphaFoldDB" id="A0A372NQS1"/>
<gene>
    <name evidence="1" type="ORF">D0C36_20390</name>
</gene>
<name>A0A372NQS1_9SPHI</name>
<evidence type="ECO:0000313" key="2">
    <source>
        <dbReference type="Proteomes" id="UP000264217"/>
    </source>
</evidence>
<dbReference type="SUPFAM" id="SSF47413">
    <property type="entry name" value="lambda repressor-like DNA-binding domains"/>
    <property type="match status" value="1"/>
</dbReference>
<dbReference type="InterPro" id="IPR010982">
    <property type="entry name" value="Lambda_DNA-bd_dom_sf"/>
</dbReference>
<proteinExistence type="predicted"/>
<comment type="caution">
    <text evidence="1">The sequence shown here is derived from an EMBL/GenBank/DDBJ whole genome shotgun (WGS) entry which is preliminary data.</text>
</comment>
<dbReference type="Proteomes" id="UP000264217">
    <property type="component" value="Unassembled WGS sequence"/>
</dbReference>
<evidence type="ECO:0000313" key="1">
    <source>
        <dbReference type="EMBL" id="RFZ91291.1"/>
    </source>
</evidence>
<protein>
    <submittedName>
        <fullName evidence="1">XRE family transcriptional regulator</fullName>
    </submittedName>
</protein>
<reference evidence="1 2" key="1">
    <citation type="submission" date="2018-08" db="EMBL/GenBank/DDBJ databases">
        <title>Mucilaginibacter sp. MYSH2.</title>
        <authorList>
            <person name="Seo T."/>
        </authorList>
    </citation>
    <scope>NUCLEOTIDE SEQUENCE [LARGE SCALE GENOMIC DNA]</scope>
    <source>
        <strain evidence="1 2">MYSH2</strain>
    </source>
</reference>
<keyword evidence="2" id="KW-1185">Reference proteome</keyword>
<dbReference type="GO" id="GO:0003677">
    <property type="term" value="F:DNA binding"/>
    <property type="evidence" value="ECO:0007669"/>
    <property type="project" value="InterPro"/>
</dbReference>
<dbReference type="Gene3D" id="1.10.260.40">
    <property type="entry name" value="lambda repressor-like DNA-binding domains"/>
    <property type="match status" value="1"/>
</dbReference>
<sequence>MVLIMEKLNSGSNQRSRLFMSKLLNALIRERTRKNITPDMIASHLGYDAGEYVRIEKGEQPLYLSDFFNICDLMCEDPREIIRDLAKD</sequence>
<dbReference type="EMBL" id="QWDC01000003">
    <property type="protein sequence ID" value="RFZ91291.1"/>
    <property type="molecule type" value="Genomic_DNA"/>
</dbReference>
<accession>A0A372NQS1</accession>